<accession>A0ABQ9GXZ5</accession>
<name>A0ABQ9GXZ5_9NEOP</name>
<keyword evidence="1" id="KW-1133">Transmembrane helix</keyword>
<proteinExistence type="predicted"/>
<gene>
    <name evidence="2" type="ORF">PR048_021331</name>
</gene>
<keyword evidence="3" id="KW-1185">Reference proteome</keyword>
<organism evidence="2 3">
    <name type="scientific">Dryococelus australis</name>
    <dbReference type="NCBI Taxonomy" id="614101"/>
    <lineage>
        <taxon>Eukaryota</taxon>
        <taxon>Metazoa</taxon>
        <taxon>Ecdysozoa</taxon>
        <taxon>Arthropoda</taxon>
        <taxon>Hexapoda</taxon>
        <taxon>Insecta</taxon>
        <taxon>Pterygota</taxon>
        <taxon>Neoptera</taxon>
        <taxon>Polyneoptera</taxon>
        <taxon>Phasmatodea</taxon>
        <taxon>Verophasmatodea</taxon>
        <taxon>Anareolatae</taxon>
        <taxon>Phasmatidae</taxon>
        <taxon>Eurycanthinae</taxon>
        <taxon>Dryococelus</taxon>
    </lineage>
</organism>
<evidence type="ECO:0000313" key="2">
    <source>
        <dbReference type="EMBL" id="KAJ8876882.1"/>
    </source>
</evidence>
<feature type="transmembrane region" description="Helical" evidence="1">
    <location>
        <begin position="53"/>
        <end position="75"/>
    </location>
</feature>
<comment type="caution">
    <text evidence="2">The sequence shown here is derived from an EMBL/GenBank/DDBJ whole genome shotgun (WGS) entry which is preliminary data.</text>
</comment>
<protein>
    <submittedName>
        <fullName evidence="2">Uncharacterized protein</fullName>
    </submittedName>
</protein>
<sequence length="144" mass="16673">MPPHSTFNEWCSILQTTIWTFNLTIYETGHKKSAATCLLWDESVAVRVYLMKVLKSICIVIPVLAKIAISSWLLTHTYMLQVRKKRNSKCRASKRLGKSYSDGTWSSTHKSNELEQKDFLNLKELFGNSYVHEKLILKEKMFLG</sequence>
<evidence type="ECO:0000256" key="1">
    <source>
        <dbReference type="SAM" id="Phobius"/>
    </source>
</evidence>
<dbReference type="EMBL" id="JARBHB010000008">
    <property type="protein sequence ID" value="KAJ8876882.1"/>
    <property type="molecule type" value="Genomic_DNA"/>
</dbReference>
<evidence type="ECO:0000313" key="3">
    <source>
        <dbReference type="Proteomes" id="UP001159363"/>
    </source>
</evidence>
<dbReference type="Proteomes" id="UP001159363">
    <property type="component" value="Chromosome 7"/>
</dbReference>
<keyword evidence="1" id="KW-0472">Membrane</keyword>
<reference evidence="2 3" key="1">
    <citation type="submission" date="2023-02" db="EMBL/GenBank/DDBJ databases">
        <title>LHISI_Scaffold_Assembly.</title>
        <authorList>
            <person name="Stuart O.P."/>
            <person name="Cleave R."/>
            <person name="Magrath M.J.L."/>
            <person name="Mikheyev A.S."/>
        </authorList>
    </citation>
    <scope>NUCLEOTIDE SEQUENCE [LARGE SCALE GENOMIC DNA]</scope>
    <source>
        <strain evidence="2">Daus_M_001</strain>
        <tissue evidence="2">Leg muscle</tissue>
    </source>
</reference>
<keyword evidence="1" id="KW-0812">Transmembrane</keyword>